<dbReference type="EMBL" id="JANWOI010000001">
    <property type="protein sequence ID" value="MDA5192739.1"/>
    <property type="molecule type" value="Genomic_DNA"/>
</dbReference>
<organism evidence="1 2">
    <name type="scientific">Govanella unica</name>
    <dbReference type="NCBI Taxonomy" id="2975056"/>
    <lineage>
        <taxon>Bacteria</taxon>
        <taxon>Pseudomonadati</taxon>
        <taxon>Pseudomonadota</taxon>
        <taxon>Alphaproteobacteria</taxon>
        <taxon>Emcibacterales</taxon>
        <taxon>Govanellaceae</taxon>
        <taxon>Govanella</taxon>
    </lineage>
</organism>
<proteinExistence type="predicted"/>
<keyword evidence="2" id="KW-1185">Reference proteome</keyword>
<evidence type="ECO:0000313" key="2">
    <source>
        <dbReference type="Proteomes" id="UP001141619"/>
    </source>
</evidence>
<reference evidence="1" key="2">
    <citation type="journal article" date="2023" name="Syst. Appl. Microbiol.">
        <title>Govania unica gen. nov., sp. nov., a rare biosphere bacterium that represents a novel family in the class Alphaproteobacteria.</title>
        <authorList>
            <person name="Vandamme P."/>
            <person name="Peeters C."/>
            <person name="Hettiarachchi A."/>
            <person name="Cnockaert M."/>
            <person name="Carlier A."/>
        </authorList>
    </citation>
    <scope>NUCLEOTIDE SEQUENCE</scope>
    <source>
        <strain evidence="1">LMG 31809</strain>
    </source>
</reference>
<protein>
    <submittedName>
        <fullName evidence="1">Uncharacterized protein</fullName>
    </submittedName>
</protein>
<accession>A0A9X3Z6B0</accession>
<dbReference type="AlphaFoldDB" id="A0A9X3Z6B0"/>
<dbReference type="RefSeq" id="WP_274942442.1">
    <property type="nucleotide sequence ID" value="NZ_JANWOI010000001.1"/>
</dbReference>
<sequence>MIKKFEAAIYNQNVRDCLSVGDRHRDLDDEWAEIHYIEIRAHTQEEARQQITRKYPASKGFVIREVEEVREFY</sequence>
<name>A0A9X3Z6B0_9PROT</name>
<comment type="caution">
    <text evidence="1">The sequence shown here is derived from an EMBL/GenBank/DDBJ whole genome shotgun (WGS) entry which is preliminary data.</text>
</comment>
<gene>
    <name evidence="1" type="ORF">NYP16_02045</name>
</gene>
<evidence type="ECO:0000313" key="1">
    <source>
        <dbReference type="EMBL" id="MDA5192739.1"/>
    </source>
</evidence>
<reference evidence="1" key="1">
    <citation type="submission" date="2022-08" db="EMBL/GenBank/DDBJ databases">
        <authorList>
            <person name="Vandamme P."/>
            <person name="Hettiarachchi A."/>
            <person name="Peeters C."/>
            <person name="Cnockaert M."/>
            <person name="Carlier A."/>
        </authorList>
    </citation>
    <scope>NUCLEOTIDE SEQUENCE</scope>
    <source>
        <strain evidence="1">LMG 31809</strain>
    </source>
</reference>
<dbReference type="Proteomes" id="UP001141619">
    <property type="component" value="Unassembled WGS sequence"/>
</dbReference>